<dbReference type="GO" id="GO:0016020">
    <property type="term" value="C:membrane"/>
    <property type="evidence" value="ECO:0007669"/>
    <property type="project" value="UniProtKB-SubCell"/>
</dbReference>
<dbReference type="WBParaSite" id="MBELARI_LOCUS14623">
    <property type="protein sequence ID" value="MBELARI_LOCUS14623"/>
    <property type="gene ID" value="MBELARI_LOCUS14623"/>
</dbReference>
<organism evidence="7 8">
    <name type="scientific">Mesorhabditis belari</name>
    <dbReference type="NCBI Taxonomy" id="2138241"/>
    <lineage>
        <taxon>Eukaryota</taxon>
        <taxon>Metazoa</taxon>
        <taxon>Ecdysozoa</taxon>
        <taxon>Nematoda</taxon>
        <taxon>Chromadorea</taxon>
        <taxon>Rhabditida</taxon>
        <taxon>Rhabditina</taxon>
        <taxon>Rhabditomorpha</taxon>
        <taxon>Rhabditoidea</taxon>
        <taxon>Rhabditidae</taxon>
        <taxon>Mesorhabditinae</taxon>
        <taxon>Mesorhabditis</taxon>
    </lineage>
</organism>
<comment type="similarity">
    <text evidence="2 6">Belongs to the glycosyltransferase 92 family.</text>
</comment>
<evidence type="ECO:0000256" key="3">
    <source>
        <dbReference type="ARBA" id="ARBA00022676"/>
    </source>
</evidence>
<protein>
    <recommendedName>
        <fullName evidence="6">Glycosyltransferase family 92 protein</fullName>
        <ecNumber evidence="6">2.4.1.-</ecNumber>
    </recommendedName>
</protein>
<evidence type="ECO:0000313" key="8">
    <source>
        <dbReference type="WBParaSite" id="MBELARI_LOCUS14623"/>
    </source>
</evidence>
<evidence type="ECO:0000313" key="7">
    <source>
        <dbReference type="Proteomes" id="UP000887575"/>
    </source>
</evidence>
<accession>A0AAF3EKR2</accession>
<reference evidence="8" key="1">
    <citation type="submission" date="2024-02" db="UniProtKB">
        <authorList>
            <consortium name="WormBaseParasite"/>
        </authorList>
    </citation>
    <scope>IDENTIFICATION</scope>
</reference>
<dbReference type="GO" id="GO:0016757">
    <property type="term" value="F:glycosyltransferase activity"/>
    <property type="evidence" value="ECO:0007669"/>
    <property type="project" value="UniProtKB-UniRule"/>
</dbReference>
<keyword evidence="6" id="KW-0812">Transmembrane</keyword>
<feature type="transmembrane region" description="Helical" evidence="6">
    <location>
        <begin position="38"/>
        <end position="55"/>
    </location>
</feature>
<evidence type="ECO:0000256" key="6">
    <source>
        <dbReference type="RuleBase" id="RU366017"/>
    </source>
</evidence>
<keyword evidence="4 6" id="KW-0808">Transferase</keyword>
<evidence type="ECO:0000256" key="4">
    <source>
        <dbReference type="ARBA" id="ARBA00022679"/>
    </source>
</evidence>
<dbReference type="AlphaFoldDB" id="A0AAF3EKR2"/>
<keyword evidence="3 6" id="KW-0328">Glycosyltransferase</keyword>
<dbReference type="Pfam" id="PF01697">
    <property type="entry name" value="Glyco_transf_92"/>
    <property type="match status" value="1"/>
</dbReference>
<dbReference type="EC" id="2.4.1.-" evidence="6"/>
<evidence type="ECO:0000256" key="5">
    <source>
        <dbReference type="ARBA" id="ARBA00023136"/>
    </source>
</evidence>
<keyword evidence="5 6" id="KW-0472">Membrane</keyword>
<dbReference type="Proteomes" id="UP000887575">
    <property type="component" value="Unassembled WGS sequence"/>
</dbReference>
<evidence type="ECO:0000256" key="2">
    <source>
        <dbReference type="ARBA" id="ARBA00007647"/>
    </source>
</evidence>
<name>A0AAF3EKR2_9BILA</name>
<comment type="subcellular location">
    <subcellularLocation>
        <location evidence="1">Membrane</location>
        <topology evidence="1">Single-pass membrane protein</topology>
    </subcellularLocation>
</comment>
<sequence length="546" mass="63731">MRDNYKTAVILAALSKEFKWEEVPDRLMLREKQKMSKINRIFYFLAFLAIVFIILKVQKVESNEETSMMEWMSRLSNVDQAESTLAKDNEIKSLERFERLKMKDFELIDRNLTGEEMFVYYAYYDIRDPLGPRIRFLANAVCRDLDKKEITVDVGDGQEVLPLEWANGISTGGCADCLLQGMDFATVVHEGPVSDEIVISRKTKSRKVKLHQIAQNYEEKDEMKSCILSPLFWYNDWPRLFVFFEWWKRKNGIKKILIHIHSLSKVTKQLIDYYVNEGLVEVGTFPWMPFTADYNPNDHIFYNSVHIATQICSVWSDSKYTTMNDVDELFYVRNSSENLLSLTQRLMGSRATEISLKTVGALGLQATALTFPSGGLSADEWNYKEFKTLNFLKSTTVYRSEQYTKYIYETASAKKPWLHEMLEFFGEKEQIRLNEDQAVYLHMRNNYNAETFRTSKQVLLDANLRLFEDDELEAMRNTLDKIFPIPPSYKTEITLPVLSECRLRSKNDTKREKCLKTTGTTCYDAMKDLDDWVFAVPNEDSVFTPI</sequence>
<keyword evidence="6" id="KW-1133">Transmembrane helix</keyword>
<keyword evidence="7" id="KW-1185">Reference proteome</keyword>
<evidence type="ECO:0000256" key="1">
    <source>
        <dbReference type="ARBA" id="ARBA00004167"/>
    </source>
</evidence>
<proteinExistence type="inferred from homology"/>
<dbReference type="PANTHER" id="PTHR47024">
    <property type="entry name" value="BIOFILM ABSENT ON HEAD (AFTER YERSINIA EXPOSURE)-RELATED"/>
    <property type="match status" value="1"/>
</dbReference>
<dbReference type="InterPro" id="IPR008166">
    <property type="entry name" value="Glyco_transf_92"/>
</dbReference>
<dbReference type="PANTHER" id="PTHR47024:SF1">
    <property type="entry name" value="GLYCOSYLTRANSFERASE FAMILY 92 PROTEIN"/>
    <property type="match status" value="1"/>
</dbReference>